<dbReference type="AlphaFoldDB" id="A0AAN6LTA6"/>
<feature type="signal peptide" evidence="3">
    <location>
        <begin position="1"/>
        <end position="23"/>
    </location>
</feature>
<feature type="compositionally biased region" description="Pro residues" evidence="1">
    <location>
        <begin position="458"/>
        <end position="470"/>
    </location>
</feature>
<evidence type="ECO:0000256" key="3">
    <source>
        <dbReference type="SAM" id="SignalP"/>
    </source>
</evidence>
<feature type="chain" id="PRO_5042870543" evidence="3">
    <location>
        <begin position="24"/>
        <end position="480"/>
    </location>
</feature>
<gene>
    <name evidence="4" type="ORF">GRF29_164g600887</name>
</gene>
<name>A0AAN6LTA6_9PLEO</name>
<keyword evidence="2" id="KW-0812">Transmembrane</keyword>
<evidence type="ECO:0000256" key="1">
    <source>
        <dbReference type="SAM" id="MobiDB-lite"/>
    </source>
</evidence>
<dbReference type="EMBL" id="WVTA01000015">
    <property type="protein sequence ID" value="KAK3201766.1"/>
    <property type="molecule type" value="Genomic_DNA"/>
</dbReference>
<keyword evidence="2" id="KW-0472">Membrane</keyword>
<comment type="caution">
    <text evidence="4">The sequence shown here is derived from an EMBL/GenBank/DDBJ whole genome shotgun (WGS) entry which is preliminary data.</text>
</comment>
<feature type="compositionally biased region" description="Gly residues" evidence="1">
    <location>
        <begin position="29"/>
        <end position="46"/>
    </location>
</feature>
<evidence type="ECO:0000256" key="2">
    <source>
        <dbReference type="SAM" id="Phobius"/>
    </source>
</evidence>
<feature type="transmembrane region" description="Helical" evidence="2">
    <location>
        <begin position="315"/>
        <end position="337"/>
    </location>
</feature>
<proteinExistence type="predicted"/>
<sequence>MMNIQSSVLWLCWISVGVRVTEAQSNDGINGGVLGDGGQFGDGDTNGGELSTDNSSGGGFDGAEHNGGLNGENDSRGSDNNNNGGRGFGHRNKNVSDEMNTLEDYAYISQGFRNGNRFRKGGGDNQQQDNGQTAIDGQNEGDVNDKSEQNSLSTFVLPSSTPTITPALSLSLTVDPSILSSEAAISPVVSSDTGSFIAQPTSIADVFPQPQSTSQTIVGIPYVLPPSSTITDNLSSFFAPEPTSIPPSVLPLTTSRLTITTSMTVYVTDSSLPIPTSVFAEEDTSAPAQATQASSLDLAPLPTSSVQPLSTGGKAGIGIGITLALLLIGGAIAYGVYRRRKNKLGERLDSETGSQAVPRRSLALTGFFRSKVNRESKNDPEWRIESASKVSMVRAGSVKSVGSHTRSISPPLPVFLPSDQTLHNRNDVEMELVKLGMEVPDRKPPMGLASMALRSNPPVSPSAFPSPPGAEKPGSWPLST</sequence>
<accession>A0AAN6LTA6</accession>
<feature type="region of interest" description="Disordered" evidence="1">
    <location>
        <begin position="25"/>
        <end position="96"/>
    </location>
</feature>
<feature type="region of interest" description="Disordered" evidence="1">
    <location>
        <begin position="442"/>
        <end position="480"/>
    </location>
</feature>
<protein>
    <submittedName>
        <fullName evidence="4">Uncharacterized protein</fullName>
    </submittedName>
</protein>
<keyword evidence="3" id="KW-0732">Signal</keyword>
<evidence type="ECO:0000313" key="4">
    <source>
        <dbReference type="EMBL" id="KAK3201766.1"/>
    </source>
</evidence>
<dbReference type="Proteomes" id="UP001280581">
    <property type="component" value="Unassembled WGS sequence"/>
</dbReference>
<keyword evidence="5" id="KW-1185">Reference proteome</keyword>
<feature type="region of interest" description="Disordered" evidence="1">
    <location>
        <begin position="116"/>
        <end position="150"/>
    </location>
</feature>
<keyword evidence="2" id="KW-1133">Transmembrane helix</keyword>
<reference evidence="4 5" key="1">
    <citation type="submission" date="2021-02" db="EMBL/GenBank/DDBJ databases">
        <title>Genome assembly of Pseudopithomyces chartarum.</title>
        <authorList>
            <person name="Jauregui R."/>
            <person name="Singh J."/>
            <person name="Voisey C."/>
        </authorList>
    </citation>
    <scope>NUCLEOTIDE SEQUENCE [LARGE SCALE GENOMIC DNA]</scope>
    <source>
        <strain evidence="4 5">AGR01</strain>
    </source>
</reference>
<organism evidence="4 5">
    <name type="scientific">Pseudopithomyces chartarum</name>
    <dbReference type="NCBI Taxonomy" id="1892770"/>
    <lineage>
        <taxon>Eukaryota</taxon>
        <taxon>Fungi</taxon>
        <taxon>Dikarya</taxon>
        <taxon>Ascomycota</taxon>
        <taxon>Pezizomycotina</taxon>
        <taxon>Dothideomycetes</taxon>
        <taxon>Pleosporomycetidae</taxon>
        <taxon>Pleosporales</taxon>
        <taxon>Massarineae</taxon>
        <taxon>Didymosphaeriaceae</taxon>
        <taxon>Pseudopithomyces</taxon>
    </lineage>
</organism>
<evidence type="ECO:0000313" key="5">
    <source>
        <dbReference type="Proteomes" id="UP001280581"/>
    </source>
</evidence>